<dbReference type="SUPFAM" id="SSF52540">
    <property type="entry name" value="P-loop containing nucleoside triphosphate hydrolases"/>
    <property type="match status" value="2"/>
</dbReference>
<dbReference type="InterPro" id="IPR011545">
    <property type="entry name" value="DEAD/DEAH_box_helicase_dom"/>
</dbReference>
<accession>F0ZJW4</accession>
<evidence type="ECO:0000259" key="7">
    <source>
        <dbReference type="PROSITE" id="PS51194"/>
    </source>
</evidence>
<reference evidence="9" key="1">
    <citation type="journal article" date="2011" name="Genome Biol.">
        <title>Comparative genomics of the social amoebae Dictyostelium discoideum and Dictyostelium purpureum.</title>
        <authorList>
            <consortium name="US DOE Joint Genome Institute (JGI-PGF)"/>
            <person name="Sucgang R."/>
            <person name="Kuo A."/>
            <person name="Tian X."/>
            <person name="Salerno W."/>
            <person name="Parikh A."/>
            <person name="Feasley C.L."/>
            <person name="Dalin E."/>
            <person name="Tu H."/>
            <person name="Huang E."/>
            <person name="Barry K."/>
            <person name="Lindquist E."/>
            <person name="Shapiro H."/>
            <person name="Bruce D."/>
            <person name="Schmutz J."/>
            <person name="Salamov A."/>
            <person name="Fey P."/>
            <person name="Gaudet P."/>
            <person name="Anjard C."/>
            <person name="Babu M.M."/>
            <person name="Basu S."/>
            <person name="Bushmanova Y."/>
            <person name="van der Wel H."/>
            <person name="Katoh-Kurasawa M."/>
            <person name="Dinh C."/>
            <person name="Coutinho P.M."/>
            <person name="Saito T."/>
            <person name="Elias M."/>
            <person name="Schaap P."/>
            <person name="Kay R.R."/>
            <person name="Henrissat B."/>
            <person name="Eichinger L."/>
            <person name="Rivero F."/>
            <person name="Putnam N.H."/>
            <person name="West C.M."/>
            <person name="Loomis W.F."/>
            <person name="Chisholm R.L."/>
            <person name="Shaulsky G."/>
            <person name="Strassmann J.E."/>
            <person name="Queller D.C."/>
            <person name="Kuspa A."/>
            <person name="Grigoriev I.V."/>
        </authorList>
    </citation>
    <scope>NUCLEOTIDE SEQUENCE [LARGE SCALE GENOMIC DNA]</scope>
    <source>
        <strain evidence="9">QSDP1</strain>
    </source>
</reference>
<dbReference type="GeneID" id="10500829"/>
<evidence type="ECO:0000256" key="3">
    <source>
        <dbReference type="ARBA" id="ARBA00022806"/>
    </source>
</evidence>
<evidence type="ECO:0000256" key="5">
    <source>
        <dbReference type="SAM" id="MobiDB-lite"/>
    </source>
</evidence>
<dbReference type="Proteomes" id="UP000001064">
    <property type="component" value="Unassembled WGS sequence"/>
</dbReference>
<keyword evidence="3" id="KW-0347">Helicase</keyword>
<dbReference type="Gene3D" id="3.40.50.300">
    <property type="entry name" value="P-loop containing nucleotide triphosphate hydrolases"/>
    <property type="match status" value="2"/>
</dbReference>
<gene>
    <name evidence="8" type="ORF">DICPUDRAFT_78552</name>
</gene>
<dbReference type="SMART" id="SM00490">
    <property type="entry name" value="HELICc"/>
    <property type="match status" value="1"/>
</dbReference>
<feature type="region of interest" description="Disordered" evidence="5">
    <location>
        <begin position="65"/>
        <end position="87"/>
    </location>
</feature>
<dbReference type="KEGG" id="dpp:DICPUDRAFT_78552"/>
<feature type="domain" description="Helicase C-terminal" evidence="7">
    <location>
        <begin position="491"/>
        <end position="646"/>
    </location>
</feature>
<dbReference type="STRING" id="5786.F0ZJW4"/>
<evidence type="ECO:0000313" key="9">
    <source>
        <dbReference type="Proteomes" id="UP000001064"/>
    </source>
</evidence>
<feature type="region of interest" description="Disordered" evidence="5">
    <location>
        <begin position="522"/>
        <end position="543"/>
    </location>
</feature>
<dbReference type="PROSITE" id="PS51192">
    <property type="entry name" value="HELICASE_ATP_BIND_1"/>
    <property type="match status" value="1"/>
</dbReference>
<dbReference type="Pfam" id="PF00270">
    <property type="entry name" value="DEAD"/>
    <property type="match status" value="1"/>
</dbReference>
<evidence type="ECO:0008006" key="10">
    <source>
        <dbReference type="Google" id="ProtNLM"/>
    </source>
</evidence>
<sequence>MLTFNRVYKTLQKNNNRLSNYIINNRSIQLNNNNNVFNKNFYKSFTTETTATTTEPEIKPKIKTATNITSPYLKDNNDDSNNNNNNNTQFKFFHPDIQNVLKEMKIDKPTIIQKKTIPALQSGVDAYIVDETGTGKSFGVMLEIMNRYYKDILENKTTNHSNKNNEIIKPKYIIISPTRELAWQFGYWIRNLLNRLLPENKEQLSKVQLAVNGIASEEILRKQLLLSNPDILIGTSNMLYPLVVNGFLSIDNLNMLYIDEADQIFQTLGKDAIEKQKKIRRDHPLPSSLLFNEIKRKVRENNHFYTETFEDQVKKLLKKNQHTSKPLLDETENQKPKYIKTDRPFQTIFSSATIGNTTKKEIKDRDWINVKSQFITALDENKVKSKDIRVNKNGEYFHGDLELAPFREQLSIINRLNHYFITVDSENQLINGVVDVWRNLKPTIAIGILSNDANISKICETIRKRNINCFTLSHAMNFQSFNVTHLPDSPEKEQILKDSELESKYKEINIKREIKYREKERKNKLKQERKLQQQHQKNEKLDEEDENVLEILKEYEKEWKLDQLDNKSVLYLAKEDAIRGIDIEDVSHVFILNIAVKPSSYLHMIGRTARMGKFGNVVCIYNASLSPKYLNTMNQLNIPFKEEDIY</sequence>
<feature type="domain" description="Helicase ATP-binding" evidence="6">
    <location>
        <begin position="117"/>
        <end position="372"/>
    </location>
</feature>
<dbReference type="eggNOG" id="KOG0346">
    <property type="taxonomic scope" value="Eukaryota"/>
</dbReference>
<dbReference type="OrthoDB" id="10256233at2759"/>
<dbReference type="GO" id="GO:0016787">
    <property type="term" value="F:hydrolase activity"/>
    <property type="evidence" value="ECO:0007669"/>
    <property type="project" value="UniProtKB-KW"/>
</dbReference>
<protein>
    <recommendedName>
        <fullName evidence="10">RNA helicase</fullName>
    </recommendedName>
</protein>
<organism evidence="8 9">
    <name type="scientific">Dictyostelium purpureum</name>
    <name type="common">Slime mold</name>
    <dbReference type="NCBI Taxonomy" id="5786"/>
    <lineage>
        <taxon>Eukaryota</taxon>
        <taxon>Amoebozoa</taxon>
        <taxon>Evosea</taxon>
        <taxon>Eumycetozoa</taxon>
        <taxon>Dictyostelia</taxon>
        <taxon>Dictyosteliales</taxon>
        <taxon>Dictyosteliaceae</taxon>
        <taxon>Dictyostelium</taxon>
    </lineage>
</organism>
<dbReference type="Pfam" id="PF00271">
    <property type="entry name" value="Helicase_C"/>
    <property type="match status" value="1"/>
</dbReference>
<dbReference type="EMBL" id="GL871048">
    <property type="protein sequence ID" value="EGC35752.1"/>
    <property type="molecule type" value="Genomic_DNA"/>
</dbReference>
<keyword evidence="4" id="KW-0067">ATP-binding</keyword>
<dbReference type="InterPro" id="IPR014001">
    <property type="entry name" value="Helicase_ATP-bd"/>
</dbReference>
<evidence type="ECO:0000256" key="1">
    <source>
        <dbReference type="ARBA" id="ARBA00022741"/>
    </source>
</evidence>
<dbReference type="VEuPathDB" id="AmoebaDB:DICPUDRAFT_78552"/>
<evidence type="ECO:0000256" key="4">
    <source>
        <dbReference type="ARBA" id="ARBA00022840"/>
    </source>
</evidence>
<dbReference type="GO" id="GO:0005524">
    <property type="term" value="F:ATP binding"/>
    <property type="evidence" value="ECO:0007669"/>
    <property type="project" value="UniProtKB-KW"/>
</dbReference>
<evidence type="ECO:0000313" key="8">
    <source>
        <dbReference type="EMBL" id="EGC35752.1"/>
    </source>
</evidence>
<feature type="compositionally biased region" description="Basic and acidic residues" evidence="5">
    <location>
        <begin position="522"/>
        <end position="540"/>
    </location>
</feature>
<dbReference type="PANTHER" id="PTHR47960">
    <property type="entry name" value="DEAD-BOX ATP-DEPENDENT RNA HELICASE 50"/>
    <property type="match status" value="1"/>
</dbReference>
<dbReference type="AlphaFoldDB" id="F0ZJW4"/>
<keyword evidence="9" id="KW-1185">Reference proteome</keyword>
<dbReference type="InParanoid" id="F0ZJW4"/>
<dbReference type="OMA" id="LHMIGRT"/>
<dbReference type="RefSeq" id="XP_003287704.1">
    <property type="nucleotide sequence ID" value="XM_003287656.1"/>
</dbReference>
<dbReference type="GO" id="GO:0004386">
    <property type="term" value="F:helicase activity"/>
    <property type="evidence" value="ECO:0007669"/>
    <property type="project" value="UniProtKB-KW"/>
</dbReference>
<keyword evidence="1" id="KW-0547">Nucleotide-binding</keyword>
<name>F0ZJW4_DICPU</name>
<proteinExistence type="predicted"/>
<evidence type="ECO:0000256" key="2">
    <source>
        <dbReference type="ARBA" id="ARBA00022801"/>
    </source>
</evidence>
<dbReference type="GO" id="GO:0003729">
    <property type="term" value="F:mRNA binding"/>
    <property type="evidence" value="ECO:0000318"/>
    <property type="project" value="GO_Central"/>
</dbReference>
<dbReference type="InterPro" id="IPR027417">
    <property type="entry name" value="P-loop_NTPase"/>
</dbReference>
<dbReference type="InterPro" id="IPR001650">
    <property type="entry name" value="Helicase_C-like"/>
</dbReference>
<dbReference type="PROSITE" id="PS51194">
    <property type="entry name" value="HELICASE_CTER"/>
    <property type="match status" value="1"/>
</dbReference>
<keyword evidence="2" id="KW-0378">Hydrolase</keyword>
<evidence type="ECO:0000259" key="6">
    <source>
        <dbReference type="PROSITE" id="PS51192"/>
    </source>
</evidence>
<dbReference type="SMART" id="SM00487">
    <property type="entry name" value="DEXDc"/>
    <property type="match status" value="1"/>
</dbReference>